<organism evidence="1 2">
    <name type="scientific">Laodelphax striatellus</name>
    <name type="common">Small brown planthopper</name>
    <name type="synonym">Delphax striatella</name>
    <dbReference type="NCBI Taxonomy" id="195883"/>
    <lineage>
        <taxon>Eukaryota</taxon>
        <taxon>Metazoa</taxon>
        <taxon>Ecdysozoa</taxon>
        <taxon>Arthropoda</taxon>
        <taxon>Hexapoda</taxon>
        <taxon>Insecta</taxon>
        <taxon>Pterygota</taxon>
        <taxon>Neoptera</taxon>
        <taxon>Paraneoptera</taxon>
        <taxon>Hemiptera</taxon>
        <taxon>Auchenorrhyncha</taxon>
        <taxon>Fulgoroidea</taxon>
        <taxon>Delphacidae</taxon>
        <taxon>Criomorphinae</taxon>
        <taxon>Laodelphax</taxon>
    </lineage>
</organism>
<evidence type="ECO:0000313" key="2">
    <source>
        <dbReference type="Proteomes" id="UP000291343"/>
    </source>
</evidence>
<proteinExistence type="predicted"/>
<dbReference type="AlphaFoldDB" id="A0A482WV70"/>
<comment type="caution">
    <text evidence="1">The sequence shown here is derived from an EMBL/GenBank/DDBJ whole genome shotgun (WGS) entry which is preliminary data.</text>
</comment>
<accession>A0A482WV70</accession>
<dbReference type="Proteomes" id="UP000291343">
    <property type="component" value="Unassembled WGS sequence"/>
</dbReference>
<feature type="non-terminal residue" evidence="1">
    <location>
        <position position="1"/>
    </location>
</feature>
<gene>
    <name evidence="1" type="ORF">LSTR_LSTR016786</name>
</gene>
<dbReference type="EMBL" id="QKKF02024114">
    <property type="protein sequence ID" value="RZF37509.1"/>
    <property type="molecule type" value="Genomic_DNA"/>
</dbReference>
<evidence type="ECO:0000313" key="1">
    <source>
        <dbReference type="EMBL" id="RZF37509.1"/>
    </source>
</evidence>
<feature type="non-terminal residue" evidence="1">
    <location>
        <position position="130"/>
    </location>
</feature>
<protein>
    <recommendedName>
        <fullName evidence="3">DRBM domain-containing protein</fullName>
    </recommendedName>
</protein>
<sequence length="130" mass="15108">VSSSKADINAVKSESIENSNREILVSEFKEMIREKENRKKIKYKSECGGNAITFLHIWCDRHNVHFTLDHRWQEPVWMCTMTLKYSTIGEFCSFKAPSHRKKASAELASKFTVHYLLAEKFIIPDEIKGL</sequence>
<dbReference type="InParanoid" id="A0A482WV70"/>
<evidence type="ECO:0008006" key="3">
    <source>
        <dbReference type="Google" id="ProtNLM"/>
    </source>
</evidence>
<keyword evidence="2" id="KW-1185">Reference proteome</keyword>
<reference evidence="1 2" key="1">
    <citation type="journal article" date="2017" name="Gigascience">
        <title>Genome sequence of the small brown planthopper, Laodelphax striatellus.</title>
        <authorList>
            <person name="Zhu J."/>
            <person name="Jiang F."/>
            <person name="Wang X."/>
            <person name="Yang P."/>
            <person name="Bao Y."/>
            <person name="Zhao W."/>
            <person name="Wang W."/>
            <person name="Lu H."/>
            <person name="Wang Q."/>
            <person name="Cui N."/>
            <person name="Li J."/>
            <person name="Chen X."/>
            <person name="Luo L."/>
            <person name="Yu J."/>
            <person name="Kang L."/>
            <person name="Cui F."/>
        </authorList>
    </citation>
    <scope>NUCLEOTIDE SEQUENCE [LARGE SCALE GENOMIC DNA]</scope>
    <source>
        <strain evidence="1">Lst14</strain>
    </source>
</reference>
<name>A0A482WV70_LAOST</name>